<dbReference type="SMART" id="SM00086">
    <property type="entry name" value="PAC"/>
    <property type="match status" value="2"/>
</dbReference>
<dbReference type="Pfam" id="PF13426">
    <property type="entry name" value="PAS_9"/>
    <property type="match status" value="1"/>
</dbReference>
<dbReference type="InterPro" id="IPR000014">
    <property type="entry name" value="PAS"/>
</dbReference>
<dbReference type="PANTHER" id="PTHR44757:SF2">
    <property type="entry name" value="BIOFILM ARCHITECTURE MAINTENANCE PROTEIN MBAA"/>
    <property type="match status" value="1"/>
</dbReference>
<organism evidence="3">
    <name type="scientific">Archaeoglobus fulgidus</name>
    <dbReference type="NCBI Taxonomy" id="2234"/>
    <lineage>
        <taxon>Archaea</taxon>
        <taxon>Methanobacteriati</taxon>
        <taxon>Methanobacteriota</taxon>
        <taxon>Archaeoglobi</taxon>
        <taxon>Archaeoglobales</taxon>
        <taxon>Archaeoglobaceae</taxon>
        <taxon>Archaeoglobus</taxon>
    </lineage>
</organism>
<dbReference type="InterPro" id="IPR052155">
    <property type="entry name" value="Biofilm_reg_signaling"/>
</dbReference>
<dbReference type="AlphaFoldDB" id="A0A7J3M2R4"/>
<evidence type="ECO:0000313" key="3">
    <source>
        <dbReference type="EMBL" id="HGT83163.1"/>
    </source>
</evidence>
<proteinExistence type="predicted"/>
<protein>
    <submittedName>
        <fullName evidence="3">PAS domain S-box protein</fullName>
    </submittedName>
</protein>
<feature type="domain" description="PAC" evidence="2">
    <location>
        <begin position="192"/>
        <end position="246"/>
    </location>
</feature>
<dbReference type="InterPro" id="IPR001610">
    <property type="entry name" value="PAC"/>
</dbReference>
<dbReference type="PROSITE" id="PS50113">
    <property type="entry name" value="PAC"/>
    <property type="match status" value="2"/>
</dbReference>
<reference evidence="3" key="1">
    <citation type="journal article" date="2020" name="mSystems">
        <title>Genome- and Community-Level Interaction Insights into Carbon Utilization and Element Cycling Functions of Hydrothermarchaeota in Hydrothermal Sediment.</title>
        <authorList>
            <person name="Zhou Z."/>
            <person name="Liu Y."/>
            <person name="Xu W."/>
            <person name="Pan J."/>
            <person name="Luo Z.H."/>
            <person name="Li M."/>
        </authorList>
    </citation>
    <scope>NUCLEOTIDE SEQUENCE [LARGE SCALE GENOMIC DNA]</scope>
    <source>
        <strain evidence="3">SpSt-587</strain>
    </source>
</reference>
<dbReference type="CDD" id="cd00130">
    <property type="entry name" value="PAS"/>
    <property type="match status" value="2"/>
</dbReference>
<dbReference type="NCBIfam" id="TIGR00229">
    <property type="entry name" value="sensory_box"/>
    <property type="match status" value="2"/>
</dbReference>
<dbReference type="InterPro" id="IPR035965">
    <property type="entry name" value="PAS-like_dom_sf"/>
</dbReference>
<dbReference type="Pfam" id="PF08448">
    <property type="entry name" value="PAS_4"/>
    <property type="match status" value="1"/>
</dbReference>
<feature type="domain" description="PAC" evidence="2">
    <location>
        <begin position="316"/>
        <end position="367"/>
    </location>
</feature>
<sequence>MNAVLLGFAEVGVVSRIYAFQFSEEYGLKITNVIFSPVELKFATISEKRYIIDAIDKNLAEMKNAKGSAYYVAIENWFGEKPSFWHEHGSLAAPMTILTLFLVSLAVYLTKVVKIRARESFESKRFLQSVFNAIQDGISVLDPNLQIVAVNHVMERWYEKNMPLIGKKCYEAYHDRTSPCENCPTLKALESKKVEFAVVPGLKGSKVEWLELFCYPVLNESGKVVKIVEFVRDITEKKKVEEKLQRLLSEYQYFWDNVNDLLFIHDLGGRILRANRKKVKLTGYEEDVTIWELVEEGYHELVKEKIKNIVEKRDVEKFEVPIRSKDGKRYWLEVLANPVVRDSQVVAIQGIARDVTERKQLIDRLEKDIQLIAHIIDRTRNSLTVARAYCELSEELGDEALEKALEAIDNVSRLLNDLDKAWLESERLREFLFGKKS</sequence>
<dbReference type="EMBL" id="DSYZ01000106">
    <property type="protein sequence ID" value="HGT83163.1"/>
    <property type="molecule type" value="Genomic_DNA"/>
</dbReference>
<name>A0A7J3M2R4_ARCFL</name>
<evidence type="ECO:0000259" key="2">
    <source>
        <dbReference type="PROSITE" id="PS50113"/>
    </source>
</evidence>
<dbReference type="PANTHER" id="PTHR44757">
    <property type="entry name" value="DIGUANYLATE CYCLASE DGCP"/>
    <property type="match status" value="1"/>
</dbReference>
<dbReference type="SUPFAM" id="SSF55785">
    <property type="entry name" value="PYP-like sensor domain (PAS domain)"/>
    <property type="match status" value="2"/>
</dbReference>
<dbReference type="InterPro" id="IPR000700">
    <property type="entry name" value="PAS-assoc_C"/>
</dbReference>
<dbReference type="Gene3D" id="3.30.450.20">
    <property type="entry name" value="PAS domain"/>
    <property type="match status" value="2"/>
</dbReference>
<feature type="domain" description="PAS" evidence="1">
    <location>
        <begin position="240"/>
        <end position="287"/>
    </location>
</feature>
<gene>
    <name evidence="3" type="ORF">ENT52_05500</name>
</gene>
<evidence type="ECO:0000259" key="1">
    <source>
        <dbReference type="PROSITE" id="PS50112"/>
    </source>
</evidence>
<dbReference type="InterPro" id="IPR013656">
    <property type="entry name" value="PAS_4"/>
</dbReference>
<dbReference type="PROSITE" id="PS50112">
    <property type="entry name" value="PAS"/>
    <property type="match status" value="1"/>
</dbReference>
<dbReference type="SMART" id="SM00091">
    <property type="entry name" value="PAS"/>
    <property type="match status" value="2"/>
</dbReference>
<accession>A0A7J3M2R4</accession>
<comment type="caution">
    <text evidence="3">The sequence shown here is derived from an EMBL/GenBank/DDBJ whole genome shotgun (WGS) entry which is preliminary data.</text>
</comment>